<organism evidence="1">
    <name type="scientific">viral metagenome</name>
    <dbReference type="NCBI Taxonomy" id="1070528"/>
    <lineage>
        <taxon>unclassified sequences</taxon>
        <taxon>metagenomes</taxon>
        <taxon>organismal metagenomes</taxon>
    </lineage>
</organism>
<reference evidence="1" key="1">
    <citation type="journal article" date="2020" name="Nature">
        <title>Giant virus diversity and host interactions through global metagenomics.</title>
        <authorList>
            <person name="Schulz F."/>
            <person name="Roux S."/>
            <person name="Paez-Espino D."/>
            <person name="Jungbluth S."/>
            <person name="Walsh D.A."/>
            <person name="Denef V.J."/>
            <person name="McMahon K.D."/>
            <person name="Konstantinidis K.T."/>
            <person name="Eloe-Fadrosh E.A."/>
            <person name="Kyrpides N.C."/>
            <person name="Woyke T."/>
        </authorList>
    </citation>
    <scope>NUCLEOTIDE SEQUENCE</scope>
    <source>
        <strain evidence="1">GVMAG-M-3300024258-28</strain>
    </source>
</reference>
<name>A0A6C0IMK0_9ZZZZ</name>
<sequence length="294" mass="34960">MSENILHEDGLGKNQLLYREILKRGIPINKNVLGSFSKDIDVGQKLDKSLQRADNMDRIIYGNLNNMIPMLSNRAYMDETADIEKLKGDIELCKMYGRSIYDDFAEKCDYEKDKLNREANEREYKKRLRLSNLDKLPYELVREIFDYVPYVEQISILMDRYNDWEKRLLKMTTPKLKEMYTKLYENHMDISRWSSLKTTTVRWYELTTYLGISDCMSRKRGIYRKGDVIEYIKYFLDKYSVLKVPTSKSEEVKYNILIKENHRLVKTIIYIIKMMVPVEKKKGKKRAKKAVSVG</sequence>
<dbReference type="EMBL" id="MN740221">
    <property type="protein sequence ID" value="QHT94451.1"/>
    <property type="molecule type" value="Genomic_DNA"/>
</dbReference>
<proteinExistence type="predicted"/>
<evidence type="ECO:0008006" key="2">
    <source>
        <dbReference type="Google" id="ProtNLM"/>
    </source>
</evidence>
<dbReference type="AlphaFoldDB" id="A0A6C0IMK0"/>
<accession>A0A6C0IMK0</accession>
<protein>
    <recommendedName>
        <fullName evidence="2">F-box domain-containing protein</fullName>
    </recommendedName>
</protein>
<evidence type="ECO:0000313" key="1">
    <source>
        <dbReference type="EMBL" id="QHT94451.1"/>
    </source>
</evidence>